<keyword evidence="1" id="KW-0812">Transmembrane</keyword>
<gene>
    <name evidence="2" type="ORF">GTQ34_15475</name>
</gene>
<comment type="caution">
    <text evidence="2">The sequence shown here is derived from an EMBL/GenBank/DDBJ whole genome shotgun (WGS) entry which is preliminary data.</text>
</comment>
<feature type="transmembrane region" description="Helical" evidence="1">
    <location>
        <begin position="102"/>
        <end position="120"/>
    </location>
</feature>
<protein>
    <submittedName>
        <fullName evidence="2">Carotenoid biosynthesis protein</fullName>
    </submittedName>
</protein>
<keyword evidence="1" id="KW-1133">Transmembrane helix</keyword>
<keyword evidence="3" id="KW-1185">Reference proteome</keyword>
<feature type="transmembrane region" description="Helical" evidence="1">
    <location>
        <begin position="33"/>
        <end position="53"/>
    </location>
</feature>
<keyword evidence="1" id="KW-0472">Membrane</keyword>
<dbReference type="EMBL" id="JAAABI010000008">
    <property type="protein sequence ID" value="NAY93311.1"/>
    <property type="molecule type" value="Genomic_DNA"/>
</dbReference>
<dbReference type="AlphaFoldDB" id="A0A964WYK4"/>
<dbReference type="PANTHER" id="PTHR39419">
    <property type="entry name" value="SLL0814 PROTEIN"/>
    <property type="match status" value="1"/>
</dbReference>
<reference evidence="2" key="1">
    <citation type="submission" date="2020-01" db="EMBL/GenBank/DDBJ databases">
        <title>Muricauda ochracea sp. nov., isolated from a tidal flat of Garorim bay in Korea.</title>
        <authorList>
            <person name="Kim D."/>
            <person name="Yoo Y."/>
            <person name="Kim J.-J."/>
        </authorList>
    </citation>
    <scope>NUCLEOTIDE SEQUENCE</scope>
    <source>
        <strain evidence="2">JGD-17</strain>
    </source>
</reference>
<dbReference type="Pfam" id="PF04240">
    <property type="entry name" value="Caroten_synth"/>
    <property type="match status" value="1"/>
</dbReference>
<accession>A0A964WYK4</accession>
<evidence type="ECO:0000313" key="3">
    <source>
        <dbReference type="Proteomes" id="UP000667650"/>
    </source>
</evidence>
<dbReference type="PANTHER" id="PTHR39419:SF1">
    <property type="entry name" value="SLL0814 PROTEIN"/>
    <property type="match status" value="1"/>
</dbReference>
<sequence length="210" mass="24453">MPSKFQTWFAAFIIWLFHISAIVGITIGHKDWFLEKTPLNLTLSLFLFFWVFPMNNIKKILLFLLFFAIGMFAEWLGINYGILFGDYEYGKSLGPKLDGVPWLIGGYWGLLAFITAEMASSLKTSPWIKMGLGAGLMVLLDFFMEQNAPNFDFWLFDGHVPIKNYITWFTIGFLMQFLLWRFKASGNKAISFNLYMAQLLFFVYFFLVRV</sequence>
<feature type="transmembrane region" description="Helical" evidence="1">
    <location>
        <begin position="7"/>
        <end position="27"/>
    </location>
</feature>
<proteinExistence type="predicted"/>
<evidence type="ECO:0000313" key="2">
    <source>
        <dbReference type="EMBL" id="NAY93311.1"/>
    </source>
</evidence>
<feature type="transmembrane region" description="Helical" evidence="1">
    <location>
        <begin position="164"/>
        <end position="182"/>
    </location>
</feature>
<organism evidence="2 3">
    <name type="scientific">Flagellimonas ochracea</name>
    <dbReference type="NCBI Taxonomy" id="2696472"/>
    <lineage>
        <taxon>Bacteria</taxon>
        <taxon>Pseudomonadati</taxon>
        <taxon>Bacteroidota</taxon>
        <taxon>Flavobacteriia</taxon>
        <taxon>Flavobacteriales</taxon>
        <taxon>Flavobacteriaceae</taxon>
        <taxon>Flagellimonas</taxon>
    </lineage>
</organism>
<dbReference type="InterPro" id="IPR007354">
    <property type="entry name" value="CruF-like"/>
</dbReference>
<dbReference type="Proteomes" id="UP000667650">
    <property type="component" value="Unassembled WGS sequence"/>
</dbReference>
<dbReference type="RefSeq" id="WP_166524718.1">
    <property type="nucleotide sequence ID" value="NZ_JAAABI010000008.1"/>
</dbReference>
<name>A0A964WYK4_9FLAO</name>
<evidence type="ECO:0000256" key="1">
    <source>
        <dbReference type="SAM" id="Phobius"/>
    </source>
</evidence>
<feature type="transmembrane region" description="Helical" evidence="1">
    <location>
        <begin position="127"/>
        <end position="144"/>
    </location>
</feature>
<feature type="transmembrane region" description="Helical" evidence="1">
    <location>
        <begin position="60"/>
        <end position="82"/>
    </location>
</feature>
<feature type="transmembrane region" description="Helical" evidence="1">
    <location>
        <begin position="189"/>
        <end position="207"/>
    </location>
</feature>